<name>A0A075GTR2_9ARCH</name>
<dbReference type="SUPFAM" id="SSF160527">
    <property type="entry name" value="V-type ATPase subunit E-like"/>
    <property type="match status" value="1"/>
</dbReference>
<keyword evidence="2" id="KW-0813">Transport</keyword>
<evidence type="ECO:0000256" key="2">
    <source>
        <dbReference type="ARBA" id="ARBA00022448"/>
    </source>
</evidence>
<evidence type="ECO:0000313" key="4">
    <source>
        <dbReference type="EMBL" id="AIF06355.1"/>
    </source>
</evidence>
<sequence>MDYWFRFRNYLVIRYTLGRNTLSIDKFVTEIQNRKKNDLAELDKKLNDKKSETDAKKNSAVKELKANYANEAKTKAEREGARIVEAGKLEAKKILFDAINKNLDSTFDVIKKELGGYSKKPEYKQVIQKLVDYSKKVLAKEIVVRCREEDKSFFKSGVKVGSTIQTLGGFIAENKEGTKEIDLTFEELLRNNEDEIKNTVLEKIL</sequence>
<dbReference type="InterPro" id="IPR038495">
    <property type="entry name" value="ATPase_E_C"/>
</dbReference>
<keyword evidence="3" id="KW-0406">Ion transport</keyword>
<evidence type="ECO:0000256" key="1">
    <source>
        <dbReference type="ARBA" id="ARBA00005901"/>
    </source>
</evidence>
<accession>A0A075GTR2</accession>
<comment type="similarity">
    <text evidence="1">Belongs to the V-ATPase E subunit family.</text>
</comment>
<dbReference type="InterPro" id="IPR002842">
    <property type="entry name" value="ATPase_V1_Esu"/>
</dbReference>
<dbReference type="Gene3D" id="3.30.2320.30">
    <property type="entry name" value="ATP synthase, E subunit, C-terminal"/>
    <property type="match status" value="1"/>
</dbReference>
<dbReference type="EMBL" id="KF900767">
    <property type="protein sequence ID" value="AIF06355.1"/>
    <property type="molecule type" value="Genomic_DNA"/>
</dbReference>
<organism evidence="4">
    <name type="scientific">uncultured marine thaumarchaeote KM3_191_E02</name>
    <dbReference type="NCBI Taxonomy" id="1456080"/>
    <lineage>
        <taxon>Archaea</taxon>
        <taxon>Nitrososphaerota</taxon>
        <taxon>environmental samples</taxon>
    </lineage>
</organism>
<dbReference type="GO" id="GO:0033178">
    <property type="term" value="C:proton-transporting two-sector ATPase complex, catalytic domain"/>
    <property type="evidence" value="ECO:0007669"/>
    <property type="project" value="InterPro"/>
</dbReference>
<reference evidence="4" key="1">
    <citation type="journal article" date="2014" name="Genome Biol. Evol.">
        <title>Pangenome evidence for extensive interdomain horizontal transfer affecting lineage core and shell genes in uncultured planktonic thaumarchaeota and euryarchaeota.</title>
        <authorList>
            <person name="Deschamps P."/>
            <person name="Zivanovic Y."/>
            <person name="Moreira D."/>
            <person name="Rodriguez-Valera F."/>
            <person name="Lopez-Garcia P."/>
        </authorList>
    </citation>
    <scope>NUCLEOTIDE SEQUENCE</scope>
</reference>
<dbReference type="AlphaFoldDB" id="A0A075GTR2"/>
<evidence type="ECO:0000256" key="3">
    <source>
        <dbReference type="ARBA" id="ARBA00023065"/>
    </source>
</evidence>
<dbReference type="GO" id="GO:0046961">
    <property type="term" value="F:proton-transporting ATPase activity, rotational mechanism"/>
    <property type="evidence" value="ECO:0007669"/>
    <property type="project" value="InterPro"/>
</dbReference>
<dbReference type="Pfam" id="PF01991">
    <property type="entry name" value="vATP-synt_E"/>
    <property type="match status" value="1"/>
</dbReference>
<proteinExistence type="inferred from homology"/>
<protein>
    <submittedName>
        <fullName evidence="4">Archaeal/vacuolar-type H+-ATPase subunit E</fullName>
    </submittedName>
</protein>